<evidence type="ECO:0000313" key="2">
    <source>
        <dbReference type="Proteomes" id="UP000238882"/>
    </source>
</evidence>
<dbReference type="Proteomes" id="UP000238882">
    <property type="component" value="Unassembled WGS sequence"/>
</dbReference>
<keyword evidence="1" id="KW-0031">Aminopeptidase</keyword>
<keyword evidence="1" id="KW-0378">Hydrolase</keyword>
<accession>A0A2S7WN39</accession>
<dbReference type="RefSeq" id="WP_105015623.1">
    <property type="nucleotide sequence ID" value="NZ_MSCN01000001.1"/>
</dbReference>
<protein>
    <submittedName>
        <fullName evidence="1">Aminopeptidase</fullName>
    </submittedName>
</protein>
<comment type="caution">
    <text evidence="1">The sequence shown here is derived from an EMBL/GenBank/DDBJ whole genome shotgun (WGS) entry which is preliminary data.</text>
</comment>
<evidence type="ECO:0000313" key="1">
    <source>
        <dbReference type="EMBL" id="PQJ79020.1"/>
    </source>
</evidence>
<proteinExistence type="predicted"/>
<dbReference type="GO" id="GO:0004177">
    <property type="term" value="F:aminopeptidase activity"/>
    <property type="evidence" value="ECO:0007669"/>
    <property type="project" value="UniProtKB-KW"/>
</dbReference>
<dbReference type="EMBL" id="MSCN01000001">
    <property type="protein sequence ID" value="PQJ79020.1"/>
    <property type="molecule type" value="Genomic_DNA"/>
</dbReference>
<organism evidence="1 2">
    <name type="scientific">Polaribacter porphyrae</name>
    <dbReference type="NCBI Taxonomy" id="1137780"/>
    <lineage>
        <taxon>Bacteria</taxon>
        <taxon>Pseudomonadati</taxon>
        <taxon>Bacteroidota</taxon>
        <taxon>Flavobacteriia</taxon>
        <taxon>Flavobacteriales</taxon>
        <taxon>Flavobacteriaceae</taxon>
    </lineage>
</organism>
<keyword evidence="2" id="KW-1185">Reference proteome</keyword>
<reference evidence="1 2" key="1">
    <citation type="submission" date="2016-12" db="EMBL/GenBank/DDBJ databases">
        <title>Trade-off between light-utilization and light-protection in marine flavobacteria.</title>
        <authorList>
            <person name="Kumagai Y."/>
            <person name="Yoshizawa S."/>
            <person name="Kogure K."/>
            <person name="Iwasaki W."/>
        </authorList>
    </citation>
    <scope>NUCLEOTIDE SEQUENCE [LARGE SCALE GENOMIC DNA]</scope>
    <source>
        <strain evidence="1 2">NBRC 108759</strain>
    </source>
</reference>
<dbReference type="AlphaFoldDB" id="A0A2S7WN39"/>
<keyword evidence="1" id="KW-0645">Protease</keyword>
<dbReference type="InterPro" id="IPR027268">
    <property type="entry name" value="Peptidase_M4/M1_CTD_sf"/>
</dbReference>
<dbReference type="OrthoDB" id="9813075at2"/>
<name>A0A2S7WN39_9FLAO</name>
<dbReference type="SUPFAM" id="SSF55486">
    <property type="entry name" value="Metalloproteases ('zincins'), catalytic domain"/>
    <property type="match status" value="1"/>
</dbReference>
<sequence>MKKVLLSFILFATCLSLIGQENSIRIKSVLNPSKDELHIQQEIKFINKSDTILKNIYLHNWANSYKSRKTPLSKRLVKDFRKDLYFADKKDIGYSTIKNLNVNFEEAIFEELENQQDIIKIDLKEHLQPNDSITISTTYTIKIPNAKFTGYGRLENGYQLRFWYMTPAVFDDKWQLMSNLNLDDLFEYPTDFKIDIDVPKGYFVESNLYQYETQKEEKTNYYLVGKKKTNVVLSINKQKRLKSFKTKNINIYTNVIDDEMDDKISTEILQKEIDFIEKFLGKYPHKEIFIDEVAQRKNPIYGLSQLPGFIRPFSDTFKWELTILKALSRKYLDNTLFLNNRKDGWFLDGLQNYLMIEYVDEFYPKQKLLGKYSKNWFLKTFNLSKLDFNDKYPLVYQFSARKFLDQSLKTSADSLSNLNRKVVNKYKAGLGFRYLRGYLGKDKLNKALEEFYQKNKLKITSSTTFEKLLTKKTNTDLAWFFGDYINSNKKIDYTIDKVVEVGDSLKVTIKNKRNITTPVSLYGVKDKKIKFKKWITNVDDKKVVTLPKGDFNKLALNYENLYPELNSLDNWKSLEKKIFNKPLKFSLVKDIQDPYYNQLFYQPNFSYNFYNGLILGVGLHNKPLIKRYLEVNLSPSYATKSQSLIGSFSVIYNQFFEKTNIYKIMYGMSGVTLDYAPNLSYKSLLPFVNVVFKRKDLRDATYEAVTSRILHIDKEVAEGEPRTAEDNYTIFNLQYNYINPDIIKEFRYNYNLEVAQNFSKVSADLRYRALTASDRQLDFRIFAGAFISNKTEGDYFSFGLDRANDYLFQLNYFGRSEESGFFSQQYIIAEGGFKSVLPTRFANQYMLSLNSSIGLWKWIEFYNDVAFLKNRNAPVYFAYNNGIRFNFVHNILEVYFPLYSNNGWEVTQRAYPQRIRFTLTAQLGPIFNFIRRGLF</sequence>
<dbReference type="Gene3D" id="1.10.390.10">
    <property type="entry name" value="Neutral Protease Domain 2"/>
    <property type="match status" value="1"/>
</dbReference>
<gene>
    <name evidence="1" type="ORF">BTO18_07485</name>
</gene>